<evidence type="ECO:0000256" key="2">
    <source>
        <dbReference type="ARBA" id="ARBA00022692"/>
    </source>
</evidence>
<keyword evidence="3 6" id="KW-1133">Transmembrane helix</keyword>
<reference evidence="9" key="2">
    <citation type="submission" date="2015-01" db="EMBL/GenBank/DDBJ databases">
        <title>Evolutionary Origins and Diversification of the Mycorrhizal Mutualists.</title>
        <authorList>
            <consortium name="DOE Joint Genome Institute"/>
            <consortium name="Mycorrhizal Genomics Consortium"/>
            <person name="Kohler A."/>
            <person name="Kuo A."/>
            <person name="Nagy L.G."/>
            <person name="Floudas D."/>
            <person name="Copeland A."/>
            <person name="Barry K.W."/>
            <person name="Cichocki N."/>
            <person name="Veneault-Fourrey C."/>
            <person name="LaButti K."/>
            <person name="Lindquist E.A."/>
            <person name="Lipzen A."/>
            <person name="Lundell T."/>
            <person name="Morin E."/>
            <person name="Murat C."/>
            <person name="Riley R."/>
            <person name="Ohm R."/>
            <person name="Sun H."/>
            <person name="Tunlid A."/>
            <person name="Henrissat B."/>
            <person name="Grigoriev I.V."/>
            <person name="Hibbett D.S."/>
            <person name="Martin F."/>
        </authorList>
    </citation>
    <scope>NUCLEOTIDE SEQUENCE [LARGE SCALE GENOMIC DNA]</scope>
    <source>
        <strain evidence="9">UH-Slu-Lm8-n1</strain>
    </source>
</reference>
<feature type="transmembrane region" description="Helical" evidence="6">
    <location>
        <begin position="191"/>
        <end position="215"/>
    </location>
</feature>
<evidence type="ECO:0000256" key="5">
    <source>
        <dbReference type="ARBA" id="ARBA00038359"/>
    </source>
</evidence>
<evidence type="ECO:0000256" key="4">
    <source>
        <dbReference type="ARBA" id="ARBA00023136"/>
    </source>
</evidence>
<dbReference type="HOGENOM" id="CLU_052841_2_2_1"/>
<proteinExistence type="inferred from homology"/>
<dbReference type="AlphaFoldDB" id="A0A0D0BNP5"/>
<reference evidence="8 9" key="1">
    <citation type="submission" date="2014-04" db="EMBL/GenBank/DDBJ databases">
        <authorList>
            <consortium name="DOE Joint Genome Institute"/>
            <person name="Kuo A."/>
            <person name="Ruytinx J."/>
            <person name="Rineau F."/>
            <person name="Colpaert J."/>
            <person name="Kohler A."/>
            <person name="Nagy L.G."/>
            <person name="Floudas D."/>
            <person name="Copeland A."/>
            <person name="Barry K.W."/>
            <person name="Cichocki N."/>
            <person name="Veneault-Fourrey C."/>
            <person name="LaButti K."/>
            <person name="Lindquist E.A."/>
            <person name="Lipzen A."/>
            <person name="Lundell T."/>
            <person name="Morin E."/>
            <person name="Murat C."/>
            <person name="Sun H."/>
            <person name="Tunlid A."/>
            <person name="Henrissat B."/>
            <person name="Grigoriev I.V."/>
            <person name="Hibbett D.S."/>
            <person name="Martin F."/>
            <person name="Nordberg H.P."/>
            <person name="Cantor M.N."/>
            <person name="Hua S.X."/>
        </authorList>
    </citation>
    <scope>NUCLEOTIDE SEQUENCE [LARGE SCALE GENOMIC DNA]</scope>
    <source>
        <strain evidence="8 9">UH-Slu-Lm8-n1</strain>
    </source>
</reference>
<feature type="transmembrane region" description="Helical" evidence="6">
    <location>
        <begin position="230"/>
        <end position="250"/>
    </location>
</feature>
<name>A0A0D0BNP5_9AGAM</name>
<feature type="transmembrane region" description="Helical" evidence="6">
    <location>
        <begin position="44"/>
        <end position="63"/>
    </location>
</feature>
<evidence type="ECO:0000256" key="6">
    <source>
        <dbReference type="SAM" id="Phobius"/>
    </source>
</evidence>
<dbReference type="PANTHER" id="PTHR33048:SF47">
    <property type="entry name" value="INTEGRAL MEMBRANE PROTEIN-RELATED"/>
    <property type="match status" value="1"/>
</dbReference>
<dbReference type="OrthoDB" id="3229610at2759"/>
<feature type="transmembrane region" description="Helical" evidence="6">
    <location>
        <begin position="12"/>
        <end position="32"/>
    </location>
</feature>
<evidence type="ECO:0000313" key="9">
    <source>
        <dbReference type="Proteomes" id="UP000054485"/>
    </source>
</evidence>
<evidence type="ECO:0000256" key="1">
    <source>
        <dbReference type="ARBA" id="ARBA00004141"/>
    </source>
</evidence>
<feature type="transmembrane region" description="Helical" evidence="6">
    <location>
        <begin position="113"/>
        <end position="132"/>
    </location>
</feature>
<feature type="transmembrane region" description="Helical" evidence="6">
    <location>
        <begin position="152"/>
        <end position="179"/>
    </location>
</feature>
<keyword evidence="9" id="KW-1185">Reference proteome</keyword>
<dbReference type="STRING" id="930992.A0A0D0BNP5"/>
<feature type="domain" description="Rhodopsin" evidence="7">
    <location>
        <begin position="28"/>
        <end position="241"/>
    </location>
</feature>
<comment type="subcellular location">
    <subcellularLocation>
        <location evidence="1">Membrane</location>
        <topology evidence="1">Multi-pass membrane protein</topology>
    </subcellularLocation>
</comment>
<protein>
    <recommendedName>
        <fullName evidence="7">Rhodopsin domain-containing protein</fullName>
    </recommendedName>
</protein>
<evidence type="ECO:0000256" key="3">
    <source>
        <dbReference type="ARBA" id="ARBA00022989"/>
    </source>
</evidence>
<organism evidence="8 9">
    <name type="scientific">Suillus luteus UH-Slu-Lm8-n1</name>
    <dbReference type="NCBI Taxonomy" id="930992"/>
    <lineage>
        <taxon>Eukaryota</taxon>
        <taxon>Fungi</taxon>
        <taxon>Dikarya</taxon>
        <taxon>Basidiomycota</taxon>
        <taxon>Agaricomycotina</taxon>
        <taxon>Agaricomycetes</taxon>
        <taxon>Agaricomycetidae</taxon>
        <taxon>Boletales</taxon>
        <taxon>Suillineae</taxon>
        <taxon>Suillaceae</taxon>
        <taxon>Suillus</taxon>
    </lineage>
</organism>
<dbReference type="GO" id="GO:0016020">
    <property type="term" value="C:membrane"/>
    <property type="evidence" value="ECO:0007669"/>
    <property type="project" value="UniProtKB-SubCell"/>
</dbReference>
<keyword evidence="4 6" id="KW-0472">Membrane</keyword>
<dbReference type="Pfam" id="PF20684">
    <property type="entry name" value="Fung_rhodopsin"/>
    <property type="match status" value="1"/>
</dbReference>
<comment type="similarity">
    <text evidence="5">Belongs to the SAT4 family.</text>
</comment>
<dbReference type="Proteomes" id="UP000054485">
    <property type="component" value="Unassembled WGS sequence"/>
</dbReference>
<gene>
    <name evidence="8" type="ORF">CY34DRAFT_594608</name>
</gene>
<evidence type="ECO:0000313" key="8">
    <source>
        <dbReference type="EMBL" id="KIK44823.1"/>
    </source>
</evidence>
<sequence length="290" mass="32694">MSHTHPSVVGLRVSVTIIHTCTIVLTSWRLWYKIFHQCWWWEDMWAAIALAAVTTSGVSVWIFSSTPMDSQPWDGPIIAYWLLMINFTIGLWSSRLSMICSIVRLSPPTRIRTVAWCAATAFGAIAIALLIHKCWFCARYNDWETIAPLSCSLAPSIGITQVISDFLSDMTLVVLPARILHQVKLPRNHRILILSVLSCSLITTLLSIVHTVFFIQADPILKILTAQLEMAVSLIVCNLLPVVICLYKGLRSRDLDISLRRHPTDSMFLTTIVDLPSSDDHATEEFKYIT</sequence>
<keyword evidence="2 6" id="KW-0812">Transmembrane</keyword>
<dbReference type="InterPro" id="IPR049326">
    <property type="entry name" value="Rhodopsin_dom_fungi"/>
</dbReference>
<dbReference type="InterPro" id="IPR052337">
    <property type="entry name" value="SAT4-like"/>
</dbReference>
<dbReference type="InParanoid" id="A0A0D0BNP5"/>
<accession>A0A0D0BNP5</accession>
<dbReference type="PANTHER" id="PTHR33048">
    <property type="entry name" value="PTH11-LIKE INTEGRAL MEMBRANE PROTEIN (AFU_ORTHOLOGUE AFUA_5G11245)"/>
    <property type="match status" value="1"/>
</dbReference>
<evidence type="ECO:0000259" key="7">
    <source>
        <dbReference type="Pfam" id="PF20684"/>
    </source>
</evidence>
<dbReference type="EMBL" id="KN835183">
    <property type="protein sequence ID" value="KIK44823.1"/>
    <property type="molecule type" value="Genomic_DNA"/>
</dbReference>
<feature type="transmembrane region" description="Helical" evidence="6">
    <location>
        <begin position="75"/>
        <end position="92"/>
    </location>
</feature>